<dbReference type="PANTHER" id="PTHR14200">
    <property type="entry name" value="CYTOCHROME C OXIDASE POLYPEPTIDE"/>
    <property type="match status" value="1"/>
</dbReference>
<evidence type="ECO:0000256" key="4">
    <source>
        <dbReference type="ARBA" id="ARBA00021968"/>
    </source>
</evidence>
<dbReference type="CDD" id="cd00923">
    <property type="entry name" value="Cyt_c_Oxidase_Va"/>
    <property type="match status" value="1"/>
</dbReference>
<dbReference type="FunFam" id="1.25.40.40:FF:000002">
    <property type="entry name" value="cytochrome c oxidase subunit 5A, mitochondrial"/>
    <property type="match status" value="1"/>
</dbReference>
<evidence type="ECO:0000256" key="1">
    <source>
        <dbReference type="ARBA" id="ARBA00004443"/>
    </source>
</evidence>
<evidence type="ECO:0000256" key="7">
    <source>
        <dbReference type="ARBA" id="ARBA00022723"/>
    </source>
</evidence>
<protein>
    <recommendedName>
        <fullName evidence="4 15">Cytochrome c oxidase subunit 5A, mitochondrial</fullName>
    </recommendedName>
    <alternativeName>
        <fullName evidence="14 15">Cytochrome c oxidase polypeptide Va</fullName>
    </alternativeName>
</protein>
<dbReference type="FunCoup" id="E2CAG7">
    <property type="interactions" value="1289"/>
</dbReference>
<evidence type="ECO:0000256" key="2">
    <source>
        <dbReference type="ARBA" id="ARBA00004673"/>
    </source>
</evidence>
<dbReference type="PANTHER" id="PTHR14200:SF11">
    <property type="entry name" value="CYTOCHROME C OXIDASE SUBUNIT 5A, MITOCHONDRIAL"/>
    <property type="match status" value="1"/>
</dbReference>
<dbReference type="Pfam" id="PF02284">
    <property type="entry name" value="COX5A"/>
    <property type="match status" value="1"/>
</dbReference>
<keyword evidence="10 15" id="KW-0809">Transit peptide</keyword>
<dbReference type="AlphaFoldDB" id="E2CAG7"/>
<dbReference type="STRING" id="610380.E2CAG7"/>
<keyword evidence="11 15" id="KW-0408">Iron</keyword>
<dbReference type="InterPro" id="IPR036545">
    <property type="entry name" value="Cyt_c_oxidase_su5A/6_sf"/>
</dbReference>
<dbReference type="GO" id="GO:0046872">
    <property type="term" value="F:metal ion binding"/>
    <property type="evidence" value="ECO:0007669"/>
    <property type="project" value="UniProtKB-UniRule"/>
</dbReference>
<reference evidence="16 17" key="1">
    <citation type="journal article" date="2010" name="Science">
        <title>Genomic comparison of the ants Camponotus floridanus and Harpegnathos saltator.</title>
        <authorList>
            <person name="Bonasio R."/>
            <person name="Zhang G."/>
            <person name="Ye C."/>
            <person name="Mutti N.S."/>
            <person name="Fang X."/>
            <person name="Qin N."/>
            <person name="Donahue G."/>
            <person name="Yang P."/>
            <person name="Li Q."/>
            <person name="Li C."/>
            <person name="Zhang P."/>
            <person name="Huang Z."/>
            <person name="Berger S.L."/>
            <person name="Reinberg D."/>
            <person name="Wang J."/>
            <person name="Liebig J."/>
        </authorList>
    </citation>
    <scope>NUCLEOTIDE SEQUENCE [LARGE SCALE GENOMIC DNA]</scope>
    <source>
        <strain evidence="16 17">R22 G/1</strain>
    </source>
</reference>
<evidence type="ECO:0000256" key="9">
    <source>
        <dbReference type="ARBA" id="ARBA00022843"/>
    </source>
</evidence>
<evidence type="ECO:0000256" key="10">
    <source>
        <dbReference type="ARBA" id="ARBA00022946"/>
    </source>
</evidence>
<keyword evidence="9" id="KW-0832">Ubl conjugation</keyword>
<evidence type="ECO:0000256" key="12">
    <source>
        <dbReference type="ARBA" id="ARBA00023128"/>
    </source>
</evidence>
<evidence type="ECO:0000256" key="6">
    <source>
        <dbReference type="ARBA" id="ARBA00022617"/>
    </source>
</evidence>
<gene>
    <name evidence="16" type="ORF">EAI_07442</name>
</gene>
<comment type="subunit">
    <text evidence="15">Component of the cytochrome c oxidase (complex IV, CIV), a multisubunit enzyme composed of a catalytic core of 3 subunits and several supernumerary subunits. The complex exists as a monomer or a dimer and forms supercomplexes (SCs) in the inner mitochondrial membrane with ubiquinol-cytochrome c oxidoreductase (cytochrome b-c1 complex, complex III, CIII).</text>
</comment>
<keyword evidence="17" id="KW-1185">Reference proteome</keyword>
<dbReference type="EMBL" id="GL453976">
    <property type="protein sequence ID" value="EFN75078.1"/>
    <property type="molecule type" value="Genomic_DNA"/>
</dbReference>
<keyword evidence="13 15" id="KW-0472">Membrane</keyword>
<dbReference type="GO" id="GO:0006123">
    <property type="term" value="P:mitochondrial electron transport, cytochrome c to oxygen"/>
    <property type="evidence" value="ECO:0007669"/>
    <property type="project" value="UniProtKB-UniRule"/>
</dbReference>
<comment type="subcellular location">
    <subcellularLocation>
        <location evidence="1 15">Mitochondrion inner membrane</location>
        <topology evidence="1 15">Peripheral membrane protein</topology>
        <orientation evidence="1 15">Matrix side</orientation>
    </subcellularLocation>
</comment>
<keyword evidence="12 15" id="KW-0496">Mitochondrion</keyword>
<evidence type="ECO:0000256" key="13">
    <source>
        <dbReference type="ARBA" id="ARBA00023136"/>
    </source>
</evidence>
<comment type="function">
    <text evidence="15">Component of the cytochrome c oxidase, the last enzyme in the mitochondrial electron transport chain which drives oxidative phosphorylation. The respiratory chain contains 3 multisubunit complexes succinate dehydrogenase (complex II, CII), ubiquinol-cytochrome c oxidoreductase (cytochrome b-c1 complex, complex III, CIII) and cytochrome c oxidase (complex IV, CIV), that cooperate to transfer electrons derived from NADH and succinate to molecular oxygen, creating an electrochemical gradient over the inner membrane that drives transmembrane transport and the ATP synthase. Cytochrome c oxidase is the component of the respiratory chain that catalyzes the reduction of oxygen to water. Electrons originating from reduced cytochrome c in the intermembrane space (IMS) are transferred via the dinuclear copper A center (CU(A)) of subunit 2 and heme A of subunit 1 to the active site in subunit 1, a binuclear center (BNC) formed by heme A3 and copper B (CU(B)). The BNC reduces molecular oxygen to 2 water molecules using 4 electrons from cytochrome c in the IMS and 4 protons from the mitochondrial matrix.</text>
</comment>
<keyword evidence="8 15" id="KW-0999">Mitochondrion inner membrane</keyword>
<dbReference type="InterPro" id="IPR003204">
    <property type="entry name" value="Cyt_c_oxidase_su5A/6"/>
</dbReference>
<accession>E2CAG7</accession>
<dbReference type="KEGG" id="hst:105191689"/>
<dbReference type="OMA" id="MEKWPAD"/>
<name>E2CAG7_HARSA</name>
<keyword evidence="6 15" id="KW-0349">Heme</keyword>
<dbReference type="SUPFAM" id="SSF48479">
    <property type="entry name" value="Cytochrome c oxidase subunit E"/>
    <property type="match status" value="1"/>
</dbReference>
<evidence type="ECO:0000256" key="14">
    <source>
        <dbReference type="ARBA" id="ARBA00031049"/>
    </source>
</evidence>
<evidence type="ECO:0000256" key="5">
    <source>
        <dbReference type="ARBA" id="ARBA00022553"/>
    </source>
</evidence>
<sequence>MLRVVAARVSSAARTSLLASRSATAVTGTQSTRASHDVQETDEEFDERYVKFFSRNDIDHWEIRKAMNDLAGMDVVPEPKIICAALRACRRLNDFALAVRFIESVKEKAGPHINTIYPYIIQEIKPTLDELGISTPEQLGYDKPELALESVYHM</sequence>
<evidence type="ECO:0000313" key="16">
    <source>
        <dbReference type="EMBL" id="EFN75078.1"/>
    </source>
</evidence>
<dbReference type="Gene3D" id="1.25.40.40">
    <property type="entry name" value="Cytochrome c oxidase, subunit Va/VI"/>
    <property type="match status" value="1"/>
</dbReference>
<organism evidence="17">
    <name type="scientific">Harpegnathos saltator</name>
    <name type="common">Jerdon's jumping ant</name>
    <dbReference type="NCBI Taxonomy" id="610380"/>
    <lineage>
        <taxon>Eukaryota</taxon>
        <taxon>Metazoa</taxon>
        <taxon>Ecdysozoa</taxon>
        <taxon>Arthropoda</taxon>
        <taxon>Hexapoda</taxon>
        <taxon>Insecta</taxon>
        <taxon>Pterygota</taxon>
        <taxon>Neoptera</taxon>
        <taxon>Endopterygota</taxon>
        <taxon>Hymenoptera</taxon>
        <taxon>Apocrita</taxon>
        <taxon>Aculeata</taxon>
        <taxon>Formicoidea</taxon>
        <taxon>Formicidae</taxon>
        <taxon>Ponerinae</taxon>
        <taxon>Ponerini</taxon>
        <taxon>Harpegnathos</taxon>
    </lineage>
</organism>
<dbReference type="GO" id="GO:0045277">
    <property type="term" value="C:respiratory chain complex IV"/>
    <property type="evidence" value="ECO:0007669"/>
    <property type="project" value="UniProtKB-UniRule"/>
</dbReference>
<proteinExistence type="inferred from homology"/>
<evidence type="ECO:0000256" key="8">
    <source>
        <dbReference type="ARBA" id="ARBA00022792"/>
    </source>
</evidence>
<evidence type="ECO:0000256" key="15">
    <source>
        <dbReference type="RuleBase" id="RU368103"/>
    </source>
</evidence>
<evidence type="ECO:0000256" key="11">
    <source>
        <dbReference type="ARBA" id="ARBA00023004"/>
    </source>
</evidence>
<dbReference type="InParanoid" id="E2CAG7"/>
<evidence type="ECO:0000256" key="3">
    <source>
        <dbReference type="ARBA" id="ARBA00007972"/>
    </source>
</evidence>
<dbReference type="GO" id="GO:0005743">
    <property type="term" value="C:mitochondrial inner membrane"/>
    <property type="evidence" value="ECO:0007669"/>
    <property type="project" value="UniProtKB-SubCell"/>
</dbReference>
<dbReference type="UniPathway" id="UPA00705"/>
<comment type="similarity">
    <text evidence="3 15">Belongs to the cytochrome c oxidase subunit 5A family.</text>
</comment>
<dbReference type="Proteomes" id="UP000008237">
    <property type="component" value="Unassembled WGS sequence"/>
</dbReference>
<comment type="pathway">
    <text evidence="2 15">Energy metabolism; oxidative phosphorylation.</text>
</comment>
<dbReference type="OrthoDB" id="5778907at2759"/>
<keyword evidence="7 15" id="KW-0479">Metal-binding</keyword>
<keyword evidence="5" id="KW-0597">Phosphoprotein</keyword>
<evidence type="ECO:0000313" key="17">
    <source>
        <dbReference type="Proteomes" id="UP000008237"/>
    </source>
</evidence>